<evidence type="ECO:0000256" key="4">
    <source>
        <dbReference type="ARBA" id="ARBA00023242"/>
    </source>
</evidence>
<evidence type="ECO:0000313" key="7">
    <source>
        <dbReference type="EMBL" id="KAL2856434.1"/>
    </source>
</evidence>
<dbReference type="PANTHER" id="PTHR37534">
    <property type="entry name" value="TRANSCRIPTIONAL ACTIVATOR PROTEIN UGA3"/>
    <property type="match status" value="1"/>
</dbReference>
<gene>
    <name evidence="7" type="ORF">BJY01DRAFT_203386</name>
</gene>
<dbReference type="PANTHER" id="PTHR37534:SF7">
    <property type="entry name" value="TRANSCRIPTIONAL ACTIVATOR PROTEIN UGA3"/>
    <property type="match status" value="1"/>
</dbReference>
<accession>A0ABR4KVX1</accession>
<keyword evidence="1" id="KW-0805">Transcription regulation</keyword>
<sequence>MSTPGQPVRKRQNRTNITRSRTGCHTCRRRRVKCDEGKPSCRACIRLDLTCDGYGSVVRYRFAEPRVLQPAPQPSDTPATGNSVLQGIDATSAGPSKRTPTETERRVSGASPVHDGDDRSYNGSDRSRGSGPSPIYHTPASHSMSVDGDYKMSPTDHTLESGSARLDEYYFTQWTTVVSRIFPPVFSEMSRTMPEFMPFRYAILALSASHLAHTESHRSAGETEQISMYIPNRNHRYQSLQYYGNGVGELAQYVGAASSDTLCYHVATSILFHHFEMNTGSLSGAVNHLENLIRVHGSSESHRKLESTRMGQQLLIAWRGVHSLIMNKQGTVGTKRARSLAALTPDFLSPAISASATSYESIAQLVVETFMTTRTVIIDWFVSRSQCLTTPDQRHSAFGGLLKELSLPDAGECSRPQLAEKDESYRRTLEQQRIKLDAWHSKLDISELPIESFSSTSLDPIRETDGNLEVEPLRFRTYEAAMTYAYYAAAQLSSGIMTFDRMADLGTSGLGPGFSRDKFPWESVILRIASGLNPNDCLYKHTFQIGIISFLIICAASCPHVSVVNWINAWIDRLEDHGMAVEDGMPLTLIKRLFRLITTMKRSGHDIYRLSIVDSDIREKWDFYRTDVNFVMAICGKDRIKGMLYNNVVNLPA</sequence>
<dbReference type="SUPFAM" id="SSF57701">
    <property type="entry name" value="Zn2/Cys6 DNA-binding domain"/>
    <property type="match status" value="1"/>
</dbReference>
<dbReference type="SMART" id="SM00066">
    <property type="entry name" value="GAL4"/>
    <property type="match status" value="1"/>
</dbReference>
<dbReference type="InterPro" id="IPR001138">
    <property type="entry name" value="Zn2Cys6_DnaBD"/>
</dbReference>
<protein>
    <recommendedName>
        <fullName evidence="6">Zn(2)-C6 fungal-type domain-containing protein</fullName>
    </recommendedName>
</protein>
<proteinExistence type="predicted"/>
<name>A0ABR4KVX1_9EURO</name>
<evidence type="ECO:0000313" key="8">
    <source>
        <dbReference type="Proteomes" id="UP001610446"/>
    </source>
</evidence>
<reference evidence="7 8" key="1">
    <citation type="submission" date="2024-07" db="EMBL/GenBank/DDBJ databases">
        <title>Section-level genome sequencing and comparative genomics of Aspergillus sections Usti and Cavernicolus.</title>
        <authorList>
            <consortium name="Lawrence Berkeley National Laboratory"/>
            <person name="Nybo J.L."/>
            <person name="Vesth T.C."/>
            <person name="Theobald S."/>
            <person name="Frisvad J.C."/>
            <person name="Larsen T.O."/>
            <person name="Kjaerboelling I."/>
            <person name="Rothschild-Mancinelli K."/>
            <person name="Lyhne E.K."/>
            <person name="Kogle M.E."/>
            <person name="Barry K."/>
            <person name="Clum A."/>
            <person name="Na H."/>
            <person name="Ledsgaard L."/>
            <person name="Lin J."/>
            <person name="Lipzen A."/>
            <person name="Kuo A."/>
            <person name="Riley R."/>
            <person name="Mondo S."/>
            <person name="Labutti K."/>
            <person name="Haridas S."/>
            <person name="Pangalinan J."/>
            <person name="Salamov A.A."/>
            <person name="Simmons B.A."/>
            <person name="Magnuson J.K."/>
            <person name="Chen J."/>
            <person name="Drula E."/>
            <person name="Henrissat B."/>
            <person name="Wiebenga A."/>
            <person name="Lubbers R.J."/>
            <person name="Gomes A.C."/>
            <person name="Makela M.R."/>
            <person name="Stajich J."/>
            <person name="Grigoriev I.V."/>
            <person name="Mortensen U.H."/>
            <person name="De Vries R.P."/>
            <person name="Baker S.E."/>
            <person name="Andersen M.R."/>
        </authorList>
    </citation>
    <scope>NUCLEOTIDE SEQUENCE [LARGE SCALE GENOMIC DNA]</scope>
    <source>
        <strain evidence="7 8">CBS 123904</strain>
    </source>
</reference>
<keyword evidence="4" id="KW-0539">Nucleus</keyword>
<feature type="compositionally biased region" description="Basic and acidic residues" evidence="5">
    <location>
        <begin position="114"/>
        <end position="128"/>
    </location>
</feature>
<dbReference type="CDD" id="cd00067">
    <property type="entry name" value="GAL4"/>
    <property type="match status" value="1"/>
</dbReference>
<evidence type="ECO:0000256" key="3">
    <source>
        <dbReference type="ARBA" id="ARBA00023163"/>
    </source>
</evidence>
<comment type="caution">
    <text evidence="7">The sequence shown here is derived from an EMBL/GenBank/DDBJ whole genome shotgun (WGS) entry which is preliminary data.</text>
</comment>
<dbReference type="PROSITE" id="PS00463">
    <property type="entry name" value="ZN2_CY6_FUNGAL_1"/>
    <property type="match status" value="1"/>
</dbReference>
<keyword evidence="8" id="KW-1185">Reference proteome</keyword>
<keyword evidence="3" id="KW-0804">Transcription</keyword>
<dbReference type="PROSITE" id="PS50048">
    <property type="entry name" value="ZN2_CY6_FUNGAL_2"/>
    <property type="match status" value="1"/>
</dbReference>
<feature type="compositionally biased region" description="Polar residues" evidence="5">
    <location>
        <begin position="74"/>
        <end position="85"/>
    </location>
</feature>
<dbReference type="Proteomes" id="UP001610446">
    <property type="component" value="Unassembled WGS sequence"/>
</dbReference>
<dbReference type="Gene3D" id="4.10.240.10">
    <property type="entry name" value="Zn(2)-C6 fungal-type DNA-binding domain"/>
    <property type="match status" value="1"/>
</dbReference>
<organism evidence="7 8">
    <name type="scientific">Aspergillus pseudoustus</name>
    <dbReference type="NCBI Taxonomy" id="1810923"/>
    <lineage>
        <taxon>Eukaryota</taxon>
        <taxon>Fungi</taxon>
        <taxon>Dikarya</taxon>
        <taxon>Ascomycota</taxon>
        <taxon>Pezizomycotina</taxon>
        <taxon>Eurotiomycetes</taxon>
        <taxon>Eurotiomycetidae</taxon>
        <taxon>Eurotiales</taxon>
        <taxon>Aspergillaceae</taxon>
        <taxon>Aspergillus</taxon>
        <taxon>Aspergillus subgen. Nidulantes</taxon>
    </lineage>
</organism>
<evidence type="ECO:0000259" key="6">
    <source>
        <dbReference type="PROSITE" id="PS50048"/>
    </source>
</evidence>
<evidence type="ECO:0000256" key="5">
    <source>
        <dbReference type="SAM" id="MobiDB-lite"/>
    </source>
</evidence>
<evidence type="ECO:0000256" key="2">
    <source>
        <dbReference type="ARBA" id="ARBA00023125"/>
    </source>
</evidence>
<dbReference type="EMBL" id="JBFXLU010000007">
    <property type="protein sequence ID" value="KAL2856434.1"/>
    <property type="molecule type" value="Genomic_DNA"/>
</dbReference>
<feature type="domain" description="Zn(2)-C6 fungal-type" evidence="6">
    <location>
        <begin position="23"/>
        <end position="51"/>
    </location>
</feature>
<dbReference type="Pfam" id="PF00172">
    <property type="entry name" value="Zn_clus"/>
    <property type="match status" value="1"/>
</dbReference>
<keyword evidence="2" id="KW-0238">DNA-binding</keyword>
<feature type="region of interest" description="Disordered" evidence="5">
    <location>
        <begin position="68"/>
        <end position="155"/>
    </location>
</feature>
<evidence type="ECO:0000256" key="1">
    <source>
        <dbReference type="ARBA" id="ARBA00023015"/>
    </source>
</evidence>
<dbReference type="InterPro" id="IPR036864">
    <property type="entry name" value="Zn2-C6_fun-type_DNA-bd_sf"/>
</dbReference>